<dbReference type="InterPro" id="IPR035669">
    <property type="entry name" value="SGNH_plant_lipase-like"/>
</dbReference>
<keyword evidence="6" id="KW-0442">Lipid degradation</keyword>
<evidence type="ECO:0008006" key="11">
    <source>
        <dbReference type="Google" id="ProtNLM"/>
    </source>
</evidence>
<comment type="subcellular location">
    <subcellularLocation>
        <location evidence="1">Secreted</location>
    </subcellularLocation>
</comment>
<sequence>MAKSSIFLVLVCFILLGLGKSEAQLAPALYVFGDSTVDAGNNNLIDSFAKSNYAPYGLDFPGGVTGRATNGHTMADSIAESLGLKFPPAFRLVNLQTYNGCQGFNYASSSAGILPQSGFKGTLSLGEQVGLFRKTVEEYLPRHLKNKDDLSSHLSKSIFFLVMGVNDYALNFLKKKNSGQPFDEDAAAQLLLVKFGNHLQELYMLGARKFVVFNIEAMGCLPVFVNQLKPKDSKCVDSLNSMVLKFNENLPSKLNALASSLSGSKFVVGKNYEHVLNLVENPNNYGLQVSSKACCALTPYGTCDGKRPPCKDRKSYVFFDAYHPTEAAYKILAQNCFNGVGACVPLNIQQLASI</sequence>
<proteinExistence type="inferred from homology"/>
<dbReference type="Gene3D" id="3.40.50.1110">
    <property type="entry name" value="SGNH hydrolase"/>
    <property type="match status" value="1"/>
</dbReference>
<dbReference type="InterPro" id="IPR036514">
    <property type="entry name" value="SGNH_hydro_sf"/>
</dbReference>
<evidence type="ECO:0000313" key="10">
    <source>
        <dbReference type="Proteomes" id="UP001187192"/>
    </source>
</evidence>
<dbReference type="InterPro" id="IPR001087">
    <property type="entry name" value="GDSL"/>
</dbReference>
<evidence type="ECO:0000256" key="5">
    <source>
        <dbReference type="ARBA" id="ARBA00022801"/>
    </source>
</evidence>
<comment type="similarity">
    <text evidence="2">Belongs to the 'GDSL' lipolytic enzyme family.</text>
</comment>
<evidence type="ECO:0000256" key="6">
    <source>
        <dbReference type="ARBA" id="ARBA00022963"/>
    </source>
</evidence>
<evidence type="ECO:0000256" key="8">
    <source>
        <dbReference type="SAM" id="SignalP"/>
    </source>
</evidence>
<evidence type="ECO:0000256" key="1">
    <source>
        <dbReference type="ARBA" id="ARBA00004613"/>
    </source>
</evidence>
<organism evidence="9 10">
    <name type="scientific">Ficus carica</name>
    <name type="common">Common fig</name>
    <dbReference type="NCBI Taxonomy" id="3494"/>
    <lineage>
        <taxon>Eukaryota</taxon>
        <taxon>Viridiplantae</taxon>
        <taxon>Streptophyta</taxon>
        <taxon>Embryophyta</taxon>
        <taxon>Tracheophyta</taxon>
        <taxon>Spermatophyta</taxon>
        <taxon>Magnoliopsida</taxon>
        <taxon>eudicotyledons</taxon>
        <taxon>Gunneridae</taxon>
        <taxon>Pentapetalae</taxon>
        <taxon>rosids</taxon>
        <taxon>fabids</taxon>
        <taxon>Rosales</taxon>
        <taxon>Moraceae</taxon>
        <taxon>Ficeae</taxon>
        <taxon>Ficus</taxon>
    </lineage>
</organism>
<dbReference type="PANTHER" id="PTHR45650:SF43">
    <property type="entry name" value="GDSL ESTERASE_LIPASE 7-LIKE"/>
    <property type="match status" value="1"/>
</dbReference>
<accession>A0AA88D638</accession>
<keyword evidence="5" id="KW-0378">Hydrolase</keyword>
<gene>
    <name evidence="9" type="ORF">TIFTF001_001960</name>
</gene>
<keyword evidence="3" id="KW-0964">Secreted</keyword>
<dbReference type="CDD" id="cd01837">
    <property type="entry name" value="SGNH_plant_lipase_like"/>
    <property type="match status" value="1"/>
</dbReference>
<evidence type="ECO:0000256" key="4">
    <source>
        <dbReference type="ARBA" id="ARBA00022729"/>
    </source>
</evidence>
<name>A0AA88D638_FICCA</name>
<dbReference type="PANTHER" id="PTHR45650">
    <property type="entry name" value="GDSL-LIKE LIPASE/ACYLHYDROLASE-RELATED"/>
    <property type="match status" value="1"/>
</dbReference>
<dbReference type="GO" id="GO:0016042">
    <property type="term" value="P:lipid catabolic process"/>
    <property type="evidence" value="ECO:0007669"/>
    <property type="project" value="UniProtKB-KW"/>
</dbReference>
<protein>
    <recommendedName>
        <fullName evidence="11">GDSL esterase/lipase</fullName>
    </recommendedName>
</protein>
<dbReference type="Pfam" id="PF00657">
    <property type="entry name" value="Lipase_GDSL"/>
    <property type="match status" value="1"/>
</dbReference>
<evidence type="ECO:0000256" key="7">
    <source>
        <dbReference type="ARBA" id="ARBA00023098"/>
    </source>
</evidence>
<keyword evidence="7" id="KW-0443">Lipid metabolism</keyword>
<dbReference type="Proteomes" id="UP001187192">
    <property type="component" value="Unassembled WGS sequence"/>
</dbReference>
<dbReference type="AlphaFoldDB" id="A0AA88D638"/>
<comment type="caution">
    <text evidence="9">The sequence shown here is derived from an EMBL/GenBank/DDBJ whole genome shotgun (WGS) entry which is preliminary data.</text>
</comment>
<keyword evidence="4 8" id="KW-0732">Signal</keyword>
<reference evidence="9" key="1">
    <citation type="submission" date="2023-07" db="EMBL/GenBank/DDBJ databases">
        <title>draft genome sequence of fig (Ficus carica).</title>
        <authorList>
            <person name="Takahashi T."/>
            <person name="Nishimura K."/>
        </authorList>
    </citation>
    <scope>NUCLEOTIDE SEQUENCE</scope>
</reference>
<evidence type="ECO:0000256" key="3">
    <source>
        <dbReference type="ARBA" id="ARBA00022525"/>
    </source>
</evidence>
<evidence type="ECO:0000256" key="2">
    <source>
        <dbReference type="ARBA" id="ARBA00008668"/>
    </source>
</evidence>
<dbReference type="GO" id="GO:0016788">
    <property type="term" value="F:hydrolase activity, acting on ester bonds"/>
    <property type="evidence" value="ECO:0007669"/>
    <property type="project" value="InterPro"/>
</dbReference>
<feature type="signal peptide" evidence="8">
    <location>
        <begin position="1"/>
        <end position="23"/>
    </location>
</feature>
<feature type="chain" id="PRO_5041654666" description="GDSL esterase/lipase" evidence="8">
    <location>
        <begin position="24"/>
        <end position="354"/>
    </location>
</feature>
<dbReference type="EMBL" id="BTGU01000002">
    <property type="protein sequence ID" value="GMN28209.1"/>
    <property type="molecule type" value="Genomic_DNA"/>
</dbReference>
<dbReference type="InterPro" id="IPR051238">
    <property type="entry name" value="GDSL_esterase/lipase"/>
</dbReference>
<dbReference type="GO" id="GO:0005576">
    <property type="term" value="C:extracellular region"/>
    <property type="evidence" value="ECO:0007669"/>
    <property type="project" value="UniProtKB-SubCell"/>
</dbReference>
<keyword evidence="10" id="KW-1185">Reference proteome</keyword>
<evidence type="ECO:0000313" key="9">
    <source>
        <dbReference type="EMBL" id="GMN28209.1"/>
    </source>
</evidence>